<dbReference type="InterPro" id="IPR025300">
    <property type="entry name" value="BetaGal_jelly_roll_dom"/>
</dbReference>
<dbReference type="EMBL" id="SPNV01000017">
    <property type="protein sequence ID" value="KAF5865629.1"/>
    <property type="molecule type" value="Genomic_DNA"/>
</dbReference>
<evidence type="ECO:0000256" key="2">
    <source>
        <dbReference type="ARBA" id="ARBA00023295"/>
    </source>
</evidence>
<protein>
    <recommendedName>
        <fullName evidence="3">Beta-galactosidase jelly roll domain-containing protein</fullName>
    </recommendedName>
</protein>
<sequence>MNEGVFTASGWAGICLDTKTQNLDEKLDVPIGLELQALANTEAVVQIFMNGYQFGHYLPHIGPQNLYPFPPGVINNRGENSLAISMWTLTDAGARLEQVELKAYAKYRSGVNFNQDWSYLQPGWTDRKEYV</sequence>
<proteinExistence type="predicted"/>
<dbReference type="Pfam" id="PF13364">
    <property type="entry name" value="BetaGal_ABD2"/>
    <property type="match status" value="1"/>
</dbReference>
<evidence type="ECO:0000313" key="5">
    <source>
        <dbReference type="Proteomes" id="UP000541154"/>
    </source>
</evidence>
<accession>A0A8H6ADA8</accession>
<evidence type="ECO:0000313" key="4">
    <source>
        <dbReference type="EMBL" id="KAF5865629.1"/>
    </source>
</evidence>
<dbReference type="GO" id="GO:0004565">
    <property type="term" value="F:beta-galactosidase activity"/>
    <property type="evidence" value="ECO:0007669"/>
    <property type="project" value="UniProtKB-ARBA"/>
</dbReference>
<evidence type="ECO:0000259" key="3">
    <source>
        <dbReference type="Pfam" id="PF13364"/>
    </source>
</evidence>
<keyword evidence="2" id="KW-0326">Glycosidase</keyword>
<dbReference type="Proteomes" id="UP000541154">
    <property type="component" value="Unassembled WGS sequence"/>
</dbReference>
<dbReference type="Gene3D" id="2.60.120.260">
    <property type="entry name" value="Galactose-binding domain-like"/>
    <property type="match status" value="1"/>
</dbReference>
<evidence type="ECO:0000256" key="1">
    <source>
        <dbReference type="ARBA" id="ARBA00022801"/>
    </source>
</evidence>
<comment type="caution">
    <text evidence="4">The sequence shown here is derived from an EMBL/GenBank/DDBJ whole genome shotgun (WGS) entry which is preliminary data.</text>
</comment>
<feature type="domain" description="Beta-galactosidase jelly roll" evidence="3">
    <location>
        <begin position="20"/>
        <end position="91"/>
    </location>
</feature>
<keyword evidence="5" id="KW-1185">Reference proteome</keyword>
<name>A0A8H6ADA8_PETAA</name>
<organism evidence="4 5">
    <name type="scientific">Petromyces alliaceus</name>
    <name type="common">Aspergillus alliaceus</name>
    <dbReference type="NCBI Taxonomy" id="209559"/>
    <lineage>
        <taxon>Eukaryota</taxon>
        <taxon>Fungi</taxon>
        <taxon>Dikarya</taxon>
        <taxon>Ascomycota</taxon>
        <taxon>Pezizomycotina</taxon>
        <taxon>Eurotiomycetes</taxon>
        <taxon>Eurotiomycetidae</taxon>
        <taxon>Eurotiales</taxon>
        <taxon>Aspergillaceae</taxon>
        <taxon>Aspergillus</taxon>
        <taxon>Aspergillus subgen. Circumdati</taxon>
    </lineage>
</organism>
<keyword evidence="1" id="KW-0378">Hydrolase</keyword>
<gene>
    <name evidence="4" type="ORF">ETB97_003047</name>
</gene>
<dbReference type="InterPro" id="IPR008979">
    <property type="entry name" value="Galactose-bd-like_sf"/>
</dbReference>
<reference evidence="4 5" key="1">
    <citation type="submission" date="2019-04" db="EMBL/GenBank/DDBJ databases">
        <title>Aspergillus burnettii sp. nov., novel species from soil in southeast Queensland.</title>
        <authorList>
            <person name="Gilchrist C.L.M."/>
            <person name="Pitt J.I."/>
            <person name="Lange L."/>
            <person name="Lacey H.J."/>
            <person name="Vuong D."/>
            <person name="Midgley D.J."/>
            <person name="Greenfield P."/>
            <person name="Bradbury M."/>
            <person name="Lacey E."/>
            <person name="Busk P.K."/>
            <person name="Pilgaard B."/>
            <person name="Chooi Y.H."/>
            <person name="Piggott A.M."/>
        </authorList>
    </citation>
    <scope>NUCLEOTIDE SEQUENCE [LARGE SCALE GENOMIC DNA]</scope>
    <source>
        <strain evidence="4 5">FRR 5400</strain>
    </source>
</reference>
<dbReference type="AlphaFoldDB" id="A0A8H6ADA8"/>
<dbReference type="SUPFAM" id="SSF49785">
    <property type="entry name" value="Galactose-binding domain-like"/>
    <property type="match status" value="1"/>
</dbReference>